<dbReference type="AlphaFoldDB" id="A0A163SBS9"/>
<dbReference type="PANTHER" id="PTHR30572:SF4">
    <property type="entry name" value="ABC TRANSPORTER PERMEASE YTRF"/>
    <property type="match status" value="1"/>
</dbReference>
<protein>
    <submittedName>
        <fullName evidence="10">Macrolide export ATP-binding/permease protein MacB</fullName>
        <ecNumber evidence="10">3.6.3.-</ecNumber>
    </submittedName>
</protein>
<evidence type="ECO:0000313" key="10">
    <source>
        <dbReference type="EMBL" id="KZM36229.1"/>
    </source>
</evidence>
<organism evidence="10 11">
    <name type="scientific">Oerskovia enterophila</name>
    <dbReference type="NCBI Taxonomy" id="43678"/>
    <lineage>
        <taxon>Bacteria</taxon>
        <taxon>Bacillati</taxon>
        <taxon>Actinomycetota</taxon>
        <taxon>Actinomycetes</taxon>
        <taxon>Micrococcales</taxon>
        <taxon>Cellulomonadaceae</taxon>
        <taxon>Oerskovia</taxon>
    </lineage>
</organism>
<dbReference type="InterPro" id="IPR050250">
    <property type="entry name" value="Macrolide_Exporter_MacB"/>
</dbReference>
<dbReference type="PANTHER" id="PTHR30572">
    <property type="entry name" value="MEMBRANE COMPONENT OF TRANSPORTER-RELATED"/>
    <property type="match status" value="1"/>
</dbReference>
<feature type="transmembrane region" description="Helical" evidence="7">
    <location>
        <begin position="21"/>
        <end position="43"/>
    </location>
</feature>
<keyword evidence="3 7" id="KW-0812">Transmembrane</keyword>
<evidence type="ECO:0000256" key="3">
    <source>
        <dbReference type="ARBA" id="ARBA00022692"/>
    </source>
</evidence>
<feature type="transmembrane region" description="Helical" evidence="7">
    <location>
        <begin position="286"/>
        <end position="311"/>
    </location>
</feature>
<evidence type="ECO:0000256" key="6">
    <source>
        <dbReference type="ARBA" id="ARBA00038076"/>
    </source>
</evidence>
<evidence type="ECO:0000256" key="4">
    <source>
        <dbReference type="ARBA" id="ARBA00022989"/>
    </source>
</evidence>
<evidence type="ECO:0000256" key="5">
    <source>
        <dbReference type="ARBA" id="ARBA00023136"/>
    </source>
</evidence>
<dbReference type="Proteomes" id="UP000076447">
    <property type="component" value="Unassembled WGS sequence"/>
</dbReference>
<evidence type="ECO:0000259" key="8">
    <source>
        <dbReference type="Pfam" id="PF02687"/>
    </source>
</evidence>
<evidence type="ECO:0000256" key="2">
    <source>
        <dbReference type="ARBA" id="ARBA00022475"/>
    </source>
</evidence>
<feature type="domain" description="ABC3 transporter permease C-terminal" evidence="8">
    <location>
        <begin position="291"/>
        <end position="402"/>
    </location>
</feature>
<keyword evidence="10" id="KW-0378">Hydrolase</keyword>
<keyword evidence="10" id="KW-0067">ATP-binding</keyword>
<feature type="transmembrane region" description="Helical" evidence="7">
    <location>
        <begin position="370"/>
        <end position="393"/>
    </location>
</feature>
<dbReference type="GO" id="GO:0005886">
    <property type="term" value="C:plasma membrane"/>
    <property type="evidence" value="ECO:0007669"/>
    <property type="project" value="UniProtKB-SubCell"/>
</dbReference>
<feature type="domain" description="MacB-like periplasmic core" evidence="9">
    <location>
        <begin position="21"/>
        <end position="249"/>
    </location>
</feature>
<dbReference type="EC" id="3.6.3.-" evidence="10"/>
<dbReference type="PATRIC" id="fig|43678.3.peg.1161"/>
<sequence length="410" mass="41737">MTWRETLLTGWTAVRSHAMRSLLTVLGILIGIAAVILTVGLGLGTQKDVSEQISALGSNLLIVTPGSSTDSEGMRGGFGSGATLTRSDAEALASDVNAPDVAGVAPEKTSSLSVETSETNWTTQVVGTTEDWTDVRSRELALGEFFTAEDEADQAAVVVLGAETATELFGSPDAVGRSVTIEGTVFSVVGVLAEAGADSSSDLDDMAVIPLSTAANQVMGGTSRSSVSTIYLKAASEGVLSAAYQEAEAVLLNLHGITDADSADFSINSQDALVSTATSVYRTLTVLLTGIAALSLLVGGIGVMNIMLVSVTERTREIGLRKALGAPPWAIRRQFLVEASILGLAGGVIGAALGIVAAKALPGVLGTSIVVLPAAVVGSIAIALVIGVVFGVYPAVRAARLAPIDALRSE</sequence>
<proteinExistence type="inferred from homology"/>
<dbReference type="InterPro" id="IPR025857">
    <property type="entry name" value="MacB_PCD"/>
</dbReference>
<evidence type="ECO:0000313" key="11">
    <source>
        <dbReference type="Proteomes" id="UP000076447"/>
    </source>
</evidence>
<evidence type="ECO:0000259" key="9">
    <source>
        <dbReference type="Pfam" id="PF12704"/>
    </source>
</evidence>
<gene>
    <name evidence="10" type="primary">macB_7</name>
    <name evidence="10" type="ORF">OJAG_11090</name>
</gene>
<dbReference type="GO" id="GO:0005524">
    <property type="term" value="F:ATP binding"/>
    <property type="evidence" value="ECO:0007669"/>
    <property type="project" value="UniProtKB-KW"/>
</dbReference>
<evidence type="ECO:0000256" key="7">
    <source>
        <dbReference type="SAM" id="Phobius"/>
    </source>
</evidence>
<keyword evidence="4 7" id="KW-1133">Transmembrane helix</keyword>
<dbReference type="GO" id="GO:0016787">
    <property type="term" value="F:hydrolase activity"/>
    <property type="evidence" value="ECO:0007669"/>
    <property type="project" value="UniProtKB-KW"/>
</dbReference>
<dbReference type="GO" id="GO:0022857">
    <property type="term" value="F:transmembrane transporter activity"/>
    <property type="evidence" value="ECO:0007669"/>
    <property type="project" value="TreeGrafter"/>
</dbReference>
<reference evidence="10 11" key="1">
    <citation type="submission" date="2016-01" db="EMBL/GenBank/DDBJ databases">
        <title>Genome sequence of Oerskovia enterophila VJag, an agar and cellulose degrading bacterium.</title>
        <authorList>
            <person name="Poehlein A."/>
            <person name="Jag V."/>
            <person name="Bengelsdorf F."/>
            <person name="Duerre P."/>
            <person name="Daniel R."/>
        </authorList>
    </citation>
    <scope>NUCLEOTIDE SEQUENCE [LARGE SCALE GENOMIC DNA]</scope>
    <source>
        <strain evidence="10 11">VJag</strain>
    </source>
</reference>
<keyword evidence="5 7" id="KW-0472">Membrane</keyword>
<evidence type="ECO:0000256" key="1">
    <source>
        <dbReference type="ARBA" id="ARBA00004651"/>
    </source>
</evidence>
<dbReference type="OrthoDB" id="9780560at2"/>
<dbReference type="InterPro" id="IPR003838">
    <property type="entry name" value="ABC3_permease_C"/>
</dbReference>
<comment type="caution">
    <text evidence="10">The sequence shown here is derived from an EMBL/GenBank/DDBJ whole genome shotgun (WGS) entry which is preliminary data.</text>
</comment>
<comment type="similarity">
    <text evidence="6">Belongs to the ABC-4 integral membrane protein family.</text>
</comment>
<name>A0A163SBS9_9CELL</name>
<accession>A0A163SBS9</accession>
<dbReference type="STRING" id="43678.OJAG_11090"/>
<feature type="transmembrane region" description="Helical" evidence="7">
    <location>
        <begin position="335"/>
        <end position="358"/>
    </location>
</feature>
<comment type="subcellular location">
    <subcellularLocation>
        <location evidence="1">Cell membrane</location>
        <topology evidence="1">Multi-pass membrane protein</topology>
    </subcellularLocation>
</comment>
<dbReference type="RefSeq" id="WP_068707571.1">
    <property type="nucleotide sequence ID" value="NZ_LRIE01000057.1"/>
</dbReference>
<keyword evidence="2" id="KW-1003">Cell membrane</keyword>
<dbReference type="Pfam" id="PF12704">
    <property type="entry name" value="MacB_PCD"/>
    <property type="match status" value="1"/>
</dbReference>
<keyword evidence="10" id="KW-0547">Nucleotide-binding</keyword>
<dbReference type="Pfam" id="PF02687">
    <property type="entry name" value="FtsX"/>
    <property type="match status" value="1"/>
</dbReference>
<dbReference type="EMBL" id="LRIE01000057">
    <property type="protein sequence ID" value="KZM36229.1"/>
    <property type="molecule type" value="Genomic_DNA"/>
</dbReference>